<keyword evidence="2" id="KW-1185">Reference proteome</keyword>
<dbReference type="Proteomes" id="UP000593567">
    <property type="component" value="Unassembled WGS sequence"/>
</dbReference>
<evidence type="ECO:0000313" key="1">
    <source>
        <dbReference type="EMBL" id="KAF6017534.1"/>
    </source>
</evidence>
<dbReference type="PANTHER" id="PTHR15881">
    <property type="entry name" value="MARGINAL ZONE B- AND B1-CELL-SPECIFIC PROTEIN"/>
    <property type="match status" value="1"/>
</dbReference>
<organism evidence="1 2">
    <name type="scientific">Bugula neritina</name>
    <name type="common">Brown bryozoan</name>
    <name type="synonym">Sertularia neritina</name>
    <dbReference type="NCBI Taxonomy" id="10212"/>
    <lineage>
        <taxon>Eukaryota</taxon>
        <taxon>Metazoa</taxon>
        <taxon>Spiralia</taxon>
        <taxon>Lophotrochozoa</taxon>
        <taxon>Bryozoa</taxon>
        <taxon>Gymnolaemata</taxon>
        <taxon>Cheilostomatida</taxon>
        <taxon>Flustrina</taxon>
        <taxon>Buguloidea</taxon>
        <taxon>Bugulidae</taxon>
        <taxon>Bugula</taxon>
    </lineage>
</organism>
<dbReference type="PANTHER" id="PTHR15881:SF2">
    <property type="entry name" value="MARGINAL ZONE B- AND B1-CELL-SPECIFIC PROTEIN"/>
    <property type="match status" value="1"/>
</dbReference>
<evidence type="ECO:0000313" key="2">
    <source>
        <dbReference type="Proteomes" id="UP000593567"/>
    </source>
</evidence>
<sequence length="168" mass="18898">MVRENIMKWSTPTLSDEEAYSVRLPSSFKCDGCTAIAFQISTGMAVFHEKKYRKKKKMAPESEVIELIENICDKKTFENYGLKQMGGINRLSGPGTEAEEEPGMMQGGGKWPNRLAMMCGEIAGELDEYDMYKAVVEDGPEKLFQLICQDNENSVLAGCMEKQMKDEL</sequence>
<dbReference type="InterPro" id="IPR052682">
    <property type="entry name" value="MZB1"/>
</dbReference>
<protein>
    <submittedName>
        <fullName evidence="1">MZB1</fullName>
    </submittedName>
</protein>
<gene>
    <name evidence="1" type="ORF">EB796_024139</name>
</gene>
<dbReference type="GO" id="GO:0005576">
    <property type="term" value="C:extracellular region"/>
    <property type="evidence" value="ECO:0007669"/>
    <property type="project" value="TreeGrafter"/>
</dbReference>
<dbReference type="AlphaFoldDB" id="A0A7J7IVU8"/>
<reference evidence="1" key="1">
    <citation type="submission" date="2020-06" db="EMBL/GenBank/DDBJ databases">
        <title>Draft genome of Bugula neritina, a colonial animal packing powerful symbionts and potential medicines.</title>
        <authorList>
            <person name="Rayko M."/>
        </authorList>
    </citation>
    <scope>NUCLEOTIDE SEQUENCE [LARGE SCALE GENOMIC DNA]</scope>
    <source>
        <strain evidence="1">Kwan_BN1</strain>
    </source>
</reference>
<dbReference type="OrthoDB" id="448621at2759"/>
<dbReference type="GO" id="GO:0034663">
    <property type="term" value="C:endoplasmic reticulum chaperone complex"/>
    <property type="evidence" value="ECO:0007669"/>
    <property type="project" value="TreeGrafter"/>
</dbReference>
<dbReference type="EMBL" id="VXIV02003382">
    <property type="protein sequence ID" value="KAF6017534.1"/>
    <property type="molecule type" value="Genomic_DNA"/>
</dbReference>
<name>A0A7J7IVU8_BUGNE</name>
<accession>A0A7J7IVU8</accession>
<proteinExistence type="predicted"/>
<comment type="caution">
    <text evidence="1">The sequence shown here is derived from an EMBL/GenBank/DDBJ whole genome shotgun (WGS) entry which is preliminary data.</text>
</comment>